<dbReference type="InterPro" id="IPR041991">
    <property type="entry name" value="Ribosomal_eL27_KOW"/>
</dbReference>
<keyword evidence="2" id="KW-0687">Ribonucleoprotein</keyword>
<dbReference type="GO" id="GO:0005840">
    <property type="term" value="C:ribosome"/>
    <property type="evidence" value="ECO:0007669"/>
    <property type="project" value="UniProtKB-KW"/>
</dbReference>
<evidence type="ECO:0000256" key="1">
    <source>
        <dbReference type="ARBA" id="ARBA00022980"/>
    </source>
</evidence>
<dbReference type="OrthoDB" id="2365484at2759"/>
<organism evidence="3 4">
    <name type="scientific">Eimeria mitis</name>
    <dbReference type="NCBI Taxonomy" id="44415"/>
    <lineage>
        <taxon>Eukaryota</taxon>
        <taxon>Sar</taxon>
        <taxon>Alveolata</taxon>
        <taxon>Apicomplexa</taxon>
        <taxon>Conoidasida</taxon>
        <taxon>Coccidia</taxon>
        <taxon>Eucoccidiorida</taxon>
        <taxon>Eimeriorina</taxon>
        <taxon>Eimeriidae</taxon>
        <taxon>Eimeria</taxon>
    </lineage>
</organism>
<dbReference type="CDD" id="cd06090">
    <property type="entry name" value="KOW_RPL27"/>
    <property type="match status" value="1"/>
</dbReference>
<dbReference type="InterPro" id="IPR001141">
    <property type="entry name" value="Ribosomal_eL27"/>
</dbReference>
<evidence type="ECO:0000256" key="2">
    <source>
        <dbReference type="ARBA" id="ARBA00023274"/>
    </source>
</evidence>
<keyword evidence="4" id="KW-1185">Reference proteome</keyword>
<dbReference type="Pfam" id="PF01777">
    <property type="entry name" value="Ribosomal_L27e"/>
    <property type="match status" value="1"/>
</dbReference>
<dbReference type="AlphaFoldDB" id="U6K6X9"/>
<reference evidence="3" key="2">
    <citation type="submission" date="2013-10" db="EMBL/GenBank/DDBJ databases">
        <authorList>
            <person name="Aslett M."/>
        </authorList>
    </citation>
    <scope>NUCLEOTIDE SEQUENCE [LARGE SCALE GENOMIC DNA]</scope>
    <source>
        <strain evidence="3">Houghton</strain>
    </source>
</reference>
<dbReference type="GO" id="GO:0006412">
    <property type="term" value="P:translation"/>
    <property type="evidence" value="ECO:0007669"/>
    <property type="project" value="InterPro"/>
</dbReference>
<dbReference type="Gene3D" id="2.30.30.770">
    <property type="match status" value="2"/>
</dbReference>
<name>U6K6X9_9EIME</name>
<evidence type="ECO:0000313" key="4">
    <source>
        <dbReference type="Proteomes" id="UP000030744"/>
    </source>
</evidence>
<dbReference type="Proteomes" id="UP000030744">
    <property type="component" value="Unassembled WGS sequence"/>
</dbReference>
<dbReference type="VEuPathDB" id="ToxoDB:EMH_0017210"/>
<dbReference type="GO" id="GO:1990904">
    <property type="term" value="C:ribonucleoprotein complex"/>
    <property type="evidence" value="ECO:0007669"/>
    <property type="project" value="UniProtKB-KW"/>
</dbReference>
<dbReference type="PANTHER" id="PTHR10497">
    <property type="entry name" value="60S RIBOSOMAL PROTEIN L27"/>
    <property type="match status" value="1"/>
</dbReference>
<sequence>MAGKKGIVVNTSEGTKERHFCYCLVAGIEKAPLRVSKRMSATKVQKRMRPKAFIRYVNVRHLMPTRLKPGRVVVVLNGRMAGTLYTVSNDFDVKSLVPDAALEDSASRKAAKKALASIFYEKFMNPINEKAGKVSKDVLFLRKKLRF</sequence>
<reference evidence="3" key="1">
    <citation type="submission" date="2013-10" db="EMBL/GenBank/DDBJ databases">
        <title>Genomic analysis of the causative agents of coccidiosis in chickens.</title>
        <authorList>
            <person name="Reid A.J."/>
            <person name="Blake D."/>
            <person name="Billington K."/>
            <person name="Browne H."/>
            <person name="Dunn M."/>
            <person name="Hung S."/>
            <person name="Kawahara F."/>
            <person name="Miranda-Saavedra D."/>
            <person name="Mourier T."/>
            <person name="Nagra H."/>
            <person name="Otto T.D."/>
            <person name="Rawlings N."/>
            <person name="Sanchez A."/>
            <person name="Sanders M."/>
            <person name="Subramaniam C."/>
            <person name="Tay Y."/>
            <person name="Dear P."/>
            <person name="Doerig C."/>
            <person name="Gruber A."/>
            <person name="Parkinson J."/>
            <person name="Shirley M."/>
            <person name="Wan K.L."/>
            <person name="Berriman M."/>
            <person name="Tomley F."/>
            <person name="Pain A."/>
        </authorList>
    </citation>
    <scope>NUCLEOTIDE SEQUENCE [LARGE SCALE GENOMIC DNA]</scope>
    <source>
        <strain evidence="3">Houghton</strain>
    </source>
</reference>
<dbReference type="GO" id="GO:0003735">
    <property type="term" value="F:structural constituent of ribosome"/>
    <property type="evidence" value="ECO:0007669"/>
    <property type="project" value="InterPro"/>
</dbReference>
<accession>U6K6X9</accession>
<gene>
    <name evidence="3" type="ORF">EMH_0017210</name>
</gene>
<keyword evidence="1 3" id="KW-0689">Ribosomal protein</keyword>
<dbReference type="GeneID" id="25376660"/>
<dbReference type="RefSeq" id="XP_013356287.1">
    <property type="nucleotide sequence ID" value="XM_013500833.1"/>
</dbReference>
<evidence type="ECO:0000313" key="3">
    <source>
        <dbReference type="EMBL" id="CDJ33724.1"/>
    </source>
</evidence>
<protein>
    <submittedName>
        <fullName evidence="3">Ribosomal protein L27, putative</fullName>
    </submittedName>
</protein>
<proteinExistence type="predicted"/>
<dbReference type="InterPro" id="IPR038655">
    <property type="entry name" value="Ribosomal_eL27_sf"/>
</dbReference>
<dbReference type="EMBL" id="HG685584">
    <property type="protein sequence ID" value="CDJ33724.1"/>
    <property type="molecule type" value="Genomic_DNA"/>
</dbReference>